<evidence type="ECO:0000313" key="7">
    <source>
        <dbReference type="Proteomes" id="UP000653305"/>
    </source>
</evidence>
<sequence>MSAKNPLVMLMVPLPAQGHLNQLLHLSRRIATHDIPVHFAASATHNRQATTRAHVLRDADKGDVFEGDVRRAPLPEGFESRVKERGLIVRDWAPQLEILGHPSVGGFISHCGLNSCMESISMGVPIIAWPMHSDQPKNAVLMTKVLKIGMPIKDWDRRDEVISSDAVEKAVRKLMASEEGAEMRKSAAELEGSVKKSLMKGGITSKEMGSFRAHISRPNSSTQVIRNFVPRVLEVTSDI</sequence>
<dbReference type="FunFam" id="3.40.50.2000:FF:000060">
    <property type="entry name" value="Glycosyltransferase"/>
    <property type="match status" value="1"/>
</dbReference>
<dbReference type="InterPro" id="IPR035595">
    <property type="entry name" value="UDP_glycos_trans_CS"/>
</dbReference>
<keyword evidence="3 4" id="KW-0808">Transferase</keyword>
<gene>
    <name evidence="6" type="ORF">PHJA_001364000</name>
</gene>
<evidence type="ECO:0000256" key="2">
    <source>
        <dbReference type="ARBA" id="ARBA00022676"/>
    </source>
</evidence>
<evidence type="ECO:0000259" key="5">
    <source>
        <dbReference type="Pfam" id="PF26168"/>
    </source>
</evidence>
<protein>
    <submittedName>
        <fullName evidence="6">Zeatin o-glucosyltransferase</fullName>
    </submittedName>
</protein>
<evidence type="ECO:0000256" key="3">
    <source>
        <dbReference type="ARBA" id="ARBA00022679"/>
    </source>
</evidence>
<keyword evidence="2 4" id="KW-0328">Glycosyltransferase</keyword>
<dbReference type="Gene3D" id="3.40.50.2000">
    <property type="entry name" value="Glycogen Phosphorylase B"/>
    <property type="match status" value="1"/>
</dbReference>
<dbReference type="SUPFAM" id="SSF53756">
    <property type="entry name" value="UDP-Glycosyltransferase/glycogen phosphorylase"/>
    <property type="match status" value="2"/>
</dbReference>
<reference evidence="6" key="1">
    <citation type="submission" date="2020-07" db="EMBL/GenBank/DDBJ databases">
        <title>Ethylene signaling mediates host invasion by parasitic plants.</title>
        <authorList>
            <person name="Yoshida S."/>
        </authorList>
    </citation>
    <scope>NUCLEOTIDE SEQUENCE</scope>
    <source>
        <strain evidence="6">Okayama</strain>
    </source>
</reference>
<dbReference type="GO" id="GO:0008194">
    <property type="term" value="F:UDP-glycosyltransferase activity"/>
    <property type="evidence" value="ECO:0007669"/>
    <property type="project" value="InterPro"/>
</dbReference>
<comment type="similarity">
    <text evidence="1 4">Belongs to the UDP-glycosyltransferase family.</text>
</comment>
<dbReference type="EMBL" id="BMAC01000272">
    <property type="protein sequence ID" value="GFP92199.1"/>
    <property type="molecule type" value="Genomic_DNA"/>
</dbReference>
<dbReference type="InterPro" id="IPR058980">
    <property type="entry name" value="Glyco_transf_N"/>
</dbReference>
<dbReference type="OrthoDB" id="5835829at2759"/>
<feature type="domain" description="Glycosyltransferase N-terminal" evidence="5">
    <location>
        <begin position="7"/>
        <end position="59"/>
    </location>
</feature>
<dbReference type="PROSITE" id="PS00375">
    <property type="entry name" value="UDPGT"/>
    <property type="match status" value="1"/>
</dbReference>
<dbReference type="AlphaFoldDB" id="A0A830BZT3"/>
<evidence type="ECO:0000313" key="6">
    <source>
        <dbReference type="EMBL" id="GFP92199.1"/>
    </source>
</evidence>
<dbReference type="InterPro" id="IPR002213">
    <property type="entry name" value="UDP_glucos_trans"/>
</dbReference>
<organism evidence="6 7">
    <name type="scientific">Phtheirospermum japonicum</name>
    <dbReference type="NCBI Taxonomy" id="374723"/>
    <lineage>
        <taxon>Eukaryota</taxon>
        <taxon>Viridiplantae</taxon>
        <taxon>Streptophyta</taxon>
        <taxon>Embryophyta</taxon>
        <taxon>Tracheophyta</taxon>
        <taxon>Spermatophyta</taxon>
        <taxon>Magnoliopsida</taxon>
        <taxon>eudicotyledons</taxon>
        <taxon>Gunneridae</taxon>
        <taxon>Pentapetalae</taxon>
        <taxon>asterids</taxon>
        <taxon>lamiids</taxon>
        <taxon>Lamiales</taxon>
        <taxon>Orobanchaceae</taxon>
        <taxon>Orobanchaceae incertae sedis</taxon>
        <taxon>Phtheirospermum</taxon>
    </lineage>
</organism>
<dbReference type="Proteomes" id="UP000653305">
    <property type="component" value="Unassembled WGS sequence"/>
</dbReference>
<dbReference type="GO" id="GO:0016138">
    <property type="term" value="P:glycoside biosynthetic process"/>
    <property type="evidence" value="ECO:0007669"/>
    <property type="project" value="UniProtKB-ARBA"/>
</dbReference>
<evidence type="ECO:0000256" key="1">
    <source>
        <dbReference type="ARBA" id="ARBA00009995"/>
    </source>
</evidence>
<dbReference type="Pfam" id="PF00201">
    <property type="entry name" value="UDPGT"/>
    <property type="match status" value="1"/>
</dbReference>
<dbReference type="PANTHER" id="PTHR48044">
    <property type="entry name" value="GLYCOSYLTRANSFERASE"/>
    <property type="match status" value="1"/>
</dbReference>
<evidence type="ECO:0000256" key="4">
    <source>
        <dbReference type="RuleBase" id="RU003718"/>
    </source>
</evidence>
<comment type="caution">
    <text evidence="6">The sequence shown here is derived from an EMBL/GenBank/DDBJ whole genome shotgun (WGS) entry which is preliminary data.</text>
</comment>
<keyword evidence="7" id="KW-1185">Reference proteome</keyword>
<name>A0A830BZT3_9LAMI</name>
<dbReference type="CDD" id="cd03784">
    <property type="entry name" value="GT1_Gtf-like"/>
    <property type="match status" value="1"/>
</dbReference>
<dbReference type="Pfam" id="PF26168">
    <property type="entry name" value="Glyco_transf_N"/>
    <property type="match status" value="1"/>
</dbReference>
<accession>A0A830BZT3</accession>
<proteinExistence type="inferred from homology"/>
<dbReference type="PANTHER" id="PTHR48044:SF23">
    <property type="entry name" value="ANTHOCYANIDIN 3-O-GLUCOSYLTRANSFERASE-LIKE"/>
    <property type="match status" value="1"/>
</dbReference>